<reference evidence="2 3" key="1">
    <citation type="submission" date="2021-04" db="EMBL/GenBank/DDBJ databases">
        <authorList>
            <person name="Bliznina A."/>
        </authorList>
    </citation>
    <scope>NUCLEOTIDE SEQUENCE [LARGE SCALE GENOMIC DNA]</scope>
</reference>
<evidence type="ECO:0000313" key="2">
    <source>
        <dbReference type="EMBL" id="CAG5113089.1"/>
    </source>
</evidence>
<name>A0ABN7TBJ4_OIKDI</name>
<evidence type="ECO:0000256" key="1">
    <source>
        <dbReference type="SAM" id="MobiDB-lite"/>
    </source>
</evidence>
<keyword evidence="3" id="KW-1185">Reference proteome</keyword>
<gene>
    <name evidence="2" type="ORF">OKIOD_LOCUS15997</name>
</gene>
<dbReference type="Proteomes" id="UP001158576">
    <property type="component" value="Chromosome 2"/>
</dbReference>
<feature type="region of interest" description="Disordered" evidence="1">
    <location>
        <begin position="168"/>
        <end position="204"/>
    </location>
</feature>
<organism evidence="2 3">
    <name type="scientific">Oikopleura dioica</name>
    <name type="common">Tunicate</name>
    <dbReference type="NCBI Taxonomy" id="34765"/>
    <lineage>
        <taxon>Eukaryota</taxon>
        <taxon>Metazoa</taxon>
        <taxon>Chordata</taxon>
        <taxon>Tunicata</taxon>
        <taxon>Appendicularia</taxon>
        <taxon>Copelata</taxon>
        <taxon>Oikopleuridae</taxon>
        <taxon>Oikopleura</taxon>
    </lineage>
</organism>
<evidence type="ECO:0000313" key="3">
    <source>
        <dbReference type="Proteomes" id="UP001158576"/>
    </source>
</evidence>
<dbReference type="EMBL" id="OU015567">
    <property type="protein sequence ID" value="CAG5113089.1"/>
    <property type="molecule type" value="Genomic_DNA"/>
</dbReference>
<proteinExistence type="predicted"/>
<sequence length="204" mass="23382">MHSEPKILTDHFEELTKKKSRPAEYEINFSTKQLTMKLRTRSFEESFDTPSSSSTPKKIKIQKPDDFETVHPNSVTSYGQFGKCEGSECDGVPEETIKINDERLCRTCAIKSNSNLHLQGKTFDKSDAEFKCPAFSSDGSCKSEKISFSEFYLGSCCEQASKWLTENEKARKKENPHHEKPSCRGQARTKRSKRGIERDENEHR</sequence>
<accession>A0ABN7TBJ4</accession>
<feature type="compositionally biased region" description="Basic and acidic residues" evidence="1">
    <location>
        <begin position="194"/>
        <end position="204"/>
    </location>
</feature>
<protein>
    <submittedName>
        <fullName evidence="2">Oidioi.mRNA.OKI2018_I69.chr2.g7232.t1.cds</fullName>
    </submittedName>
</protein>
<feature type="compositionally biased region" description="Basic and acidic residues" evidence="1">
    <location>
        <begin position="168"/>
        <end position="182"/>
    </location>
</feature>